<evidence type="ECO:0000313" key="2">
    <source>
        <dbReference type="EMBL" id="KLC12412.1"/>
    </source>
</evidence>
<feature type="non-terminal residue" evidence="2">
    <location>
        <position position="74"/>
    </location>
</feature>
<name>A0ABR5EYA4_XANPE</name>
<dbReference type="EMBL" id="JZUY01000003">
    <property type="protein sequence ID" value="KLC12412.1"/>
    <property type="molecule type" value="Genomic_DNA"/>
</dbReference>
<gene>
    <name evidence="2" type="ORF">XP315_00075</name>
</gene>
<proteinExistence type="predicted"/>
<feature type="signal peptide" evidence="1">
    <location>
        <begin position="1"/>
        <end position="23"/>
    </location>
</feature>
<dbReference type="Gene3D" id="2.70.70.10">
    <property type="entry name" value="Glucose Permease (Domain IIA)"/>
    <property type="match status" value="1"/>
</dbReference>
<accession>A0ABR5EYA4</accession>
<dbReference type="Proteomes" id="UP000035369">
    <property type="component" value="Unassembled WGS sequence"/>
</dbReference>
<evidence type="ECO:0000313" key="3">
    <source>
        <dbReference type="Proteomes" id="UP000035369"/>
    </source>
</evidence>
<dbReference type="PROSITE" id="PS51257">
    <property type="entry name" value="PROKAR_LIPOPROTEIN"/>
    <property type="match status" value="1"/>
</dbReference>
<keyword evidence="1" id="KW-0732">Signal</keyword>
<comment type="caution">
    <text evidence="2">The sequence shown here is derived from an EMBL/GenBank/DDBJ whole genome shotgun (WGS) entry which is preliminary data.</text>
</comment>
<feature type="chain" id="PRO_5046774770" evidence="1">
    <location>
        <begin position="24"/>
        <end position="74"/>
    </location>
</feature>
<organism evidence="2 3">
    <name type="scientific">Xanthomonas perforans</name>
    <dbReference type="NCBI Taxonomy" id="442694"/>
    <lineage>
        <taxon>Bacteria</taxon>
        <taxon>Pseudomonadati</taxon>
        <taxon>Pseudomonadota</taxon>
        <taxon>Gammaproteobacteria</taxon>
        <taxon>Lysobacterales</taxon>
        <taxon>Lysobacteraceae</taxon>
        <taxon>Xanthomonas</taxon>
    </lineage>
</organism>
<protein>
    <submittedName>
        <fullName evidence="2">Sugar ABC transporter permease</fullName>
    </submittedName>
</protein>
<keyword evidence="3" id="KW-1185">Reference proteome</keyword>
<dbReference type="InterPro" id="IPR011055">
    <property type="entry name" value="Dup_hybrid_motif"/>
</dbReference>
<sequence length="74" mass="7795">MNAKAAFLTPLLAVASTAAPAWAQSCMVDVTDHELVTERFGINADFRKGRTHDGFDFRAPLGSPLYAGADGVVG</sequence>
<reference evidence="2 3" key="1">
    <citation type="submission" date="2015-02" db="EMBL/GenBank/DDBJ databases">
        <title>Whole genome sequencing of multiple isolates of three species of pepper and tomato-infecting xanthomonads reveals genetic diversity in field strains and pinpoints effectors responsible for host specificity.</title>
        <authorList>
            <person name="Schwartz A."/>
            <person name="Dahlbeck D."/>
            <person name="Staskawicz B."/>
            <person name="Bart R."/>
            <person name="Potnis N."/>
            <person name="Minsavage G."/>
            <person name="Timilsina S."/>
            <person name="Goss E."/>
            <person name="Jones J."/>
            <person name="Vallad G."/>
            <person name="Barak J."/>
            <person name="Miller S."/>
            <person name="Ritchie D."/>
            <person name="Martins J.Jr."/>
            <person name="Patane J.S."/>
            <person name="Setubal J.C."/>
        </authorList>
    </citation>
    <scope>NUCLEOTIDE SEQUENCE [LARGE SCALE GENOMIC DNA]</scope>
    <source>
        <strain evidence="2 3">Xp3-15</strain>
    </source>
</reference>
<evidence type="ECO:0000256" key="1">
    <source>
        <dbReference type="SAM" id="SignalP"/>
    </source>
</evidence>
<dbReference type="SUPFAM" id="SSF51261">
    <property type="entry name" value="Duplicated hybrid motif"/>
    <property type="match status" value="1"/>
</dbReference>